<keyword evidence="5" id="KW-1133">Transmembrane helix</keyword>
<protein>
    <recommendedName>
        <fullName evidence="7">EGF-like domain-containing protein</fullName>
    </recommendedName>
</protein>
<dbReference type="Proteomes" id="UP000663852">
    <property type="component" value="Unassembled WGS sequence"/>
</dbReference>
<feature type="chain" id="PRO_5032715130" description="EGF-like domain-containing protein" evidence="6">
    <location>
        <begin position="26"/>
        <end position="205"/>
    </location>
</feature>
<dbReference type="InterPro" id="IPR051022">
    <property type="entry name" value="Notch_Cell-Fate_Det"/>
</dbReference>
<evidence type="ECO:0000256" key="5">
    <source>
        <dbReference type="SAM" id="Phobius"/>
    </source>
</evidence>
<feature type="signal peptide" evidence="6">
    <location>
        <begin position="1"/>
        <end position="25"/>
    </location>
</feature>
<evidence type="ECO:0000256" key="1">
    <source>
        <dbReference type="ARBA" id="ARBA00022536"/>
    </source>
</evidence>
<dbReference type="InterPro" id="IPR000742">
    <property type="entry name" value="EGF"/>
</dbReference>
<evidence type="ECO:0000313" key="9">
    <source>
        <dbReference type="Proteomes" id="UP000663852"/>
    </source>
</evidence>
<reference evidence="8" key="1">
    <citation type="submission" date="2021-02" db="EMBL/GenBank/DDBJ databases">
        <authorList>
            <person name="Nowell W R."/>
        </authorList>
    </citation>
    <scope>NUCLEOTIDE SEQUENCE</scope>
</reference>
<dbReference type="SMART" id="SM00181">
    <property type="entry name" value="EGF"/>
    <property type="match status" value="3"/>
</dbReference>
<feature type="domain" description="EGF-like" evidence="7">
    <location>
        <begin position="101"/>
        <end position="138"/>
    </location>
</feature>
<name>A0A815NHH8_ADIRI</name>
<comment type="caution">
    <text evidence="8">The sequence shown here is derived from an EMBL/GenBank/DDBJ whole genome shotgun (WGS) entry which is preliminary data.</text>
</comment>
<accession>A0A815NHH8</accession>
<dbReference type="PROSITE" id="PS01186">
    <property type="entry name" value="EGF_2"/>
    <property type="match status" value="2"/>
</dbReference>
<dbReference type="PROSITE" id="PS50026">
    <property type="entry name" value="EGF_3"/>
    <property type="match status" value="3"/>
</dbReference>
<evidence type="ECO:0000259" key="7">
    <source>
        <dbReference type="PROSITE" id="PS50026"/>
    </source>
</evidence>
<organism evidence="8 9">
    <name type="scientific">Adineta ricciae</name>
    <name type="common">Rotifer</name>
    <dbReference type="NCBI Taxonomy" id="249248"/>
    <lineage>
        <taxon>Eukaryota</taxon>
        <taxon>Metazoa</taxon>
        <taxon>Spiralia</taxon>
        <taxon>Gnathifera</taxon>
        <taxon>Rotifera</taxon>
        <taxon>Eurotatoria</taxon>
        <taxon>Bdelloidea</taxon>
        <taxon>Adinetida</taxon>
        <taxon>Adinetidae</taxon>
        <taxon>Adineta</taxon>
    </lineage>
</organism>
<evidence type="ECO:0000256" key="3">
    <source>
        <dbReference type="ARBA" id="ARBA00023157"/>
    </source>
</evidence>
<evidence type="ECO:0000256" key="4">
    <source>
        <dbReference type="PROSITE-ProRule" id="PRU00076"/>
    </source>
</evidence>
<dbReference type="SMART" id="SM00179">
    <property type="entry name" value="EGF_CA"/>
    <property type="match status" value="3"/>
</dbReference>
<feature type="domain" description="EGF-like" evidence="7">
    <location>
        <begin position="140"/>
        <end position="176"/>
    </location>
</feature>
<keyword evidence="3 4" id="KW-1015">Disulfide bond</keyword>
<keyword evidence="5" id="KW-0812">Transmembrane</keyword>
<dbReference type="CDD" id="cd00054">
    <property type="entry name" value="EGF_CA"/>
    <property type="match status" value="1"/>
</dbReference>
<evidence type="ECO:0000256" key="2">
    <source>
        <dbReference type="ARBA" id="ARBA00022737"/>
    </source>
</evidence>
<dbReference type="EMBL" id="CAJNOJ010000410">
    <property type="protein sequence ID" value="CAF1438337.1"/>
    <property type="molecule type" value="Genomic_DNA"/>
</dbReference>
<dbReference type="GO" id="GO:0005509">
    <property type="term" value="F:calcium ion binding"/>
    <property type="evidence" value="ECO:0007669"/>
    <property type="project" value="InterPro"/>
</dbReference>
<feature type="disulfide bond" evidence="4">
    <location>
        <begin position="166"/>
        <end position="175"/>
    </location>
</feature>
<feature type="transmembrane region" description="Helical" evidence="5">
    <location>
        <begin position="186"/>
        <end position="204"/>
    </location>
</feature>
<feature type="domain" description="EGF-like" evidence="7">
    <location>
        <begin position="59"/>
        <end position="99"/>
    </location>
</feature>
<dbReference type="AlphaFoldDB" id="A0A815NHH8"/>
<dbReference type="SUPFAM" id="SSF57196">
    <property type="entry name" value="EGF/Laminin"/>
    <property type="match status" value="3"/>
</dbReference>
<dbReference type="PROSITE" id="PS00022">
    <property type="entry name" value="EGF_1"/>
    <property type="match status" value="3"/>
</dbReference>
<keyword evidence="5" id="KW-0472">Membrane</keyword>
<dbReference type="OrthoDB" id="10015287at2759"/>
<feature type="disulfide bond" evidence="4">
    <location>
        <begin position="89"/>
        <end position="98"/>
    </location>
</feature>
<dbReference type="PANTHER" id="PTHR24049">
    <property type="entry name" value="CRUMBS FAMILY MEMBER"/>
    <property type="match status" value="1"/>
</dbReference>
<proteinExistence type="predicted"/>
<gene>
    <name evidence="8" type="ORF">EDS130_LOCUS38685</name>
</gene>
<dbReference type="Pfam" id="PF00008">
    <property type="entry name" value="EGF"/>
    <property type="match status" value="2"/>
</dbReference>
<dbReference type="Gene3D" id="2.10.25.10">
    <property type="entry name" value="Laminin"/>
    <property type="match status" value="3"/>
</dbReference>
<evidence type="ECO:0000313" key="8">
    <source>
        <dbReference type="EMBL" id="CAF1438337.1"/>
    </source>
</evidence>
<sequence>MVLIYYVICLVNILIIIETTKETSSFSHEPLSIRKQLPSVVVSSNCTDPTKIGPYCNISNIYCDMAQPCKNNGTCHSLQTSGNEYNCSCPIGFTGIDCSSDDRLCKPDTCLNKDICVVTTNRTFNCTCVPGWEGRHCETKINYCLNIKCQNRGVCRSEVLDYKCECLHRYSGRLCQIKNQSLSIKSSWIISTGVTLFLLISFVLL</sequence>
<keyword evidence="2" id="KW-0677">Repeat</keyword>
<dbReference type="InterPro" id="IPR001881">
    <property type="entry name" value="EGF-like_Ca-bd_dom"/>
</dbReference>
<keyword evidence="1 4" id="KW-0245">EGF-like domain</keyword>
<feature type="disulfide bond" evidence="4">
    <location>
        <begin position="128"/>
        <end position="137"/>
    </location>
</feature>
<dbReference type="FunFam" id="2.10.25.10:FF:000118">
    <property type="entry name" value="protein delta homolog 2"/>
    <property type="match status" value="1"/>
</dbReference>
<evidence type="ECO:0000256" key="6">
    <source>
        <dbReference type="SAM" id="SignalP"/>
    </source>
</evidence>
<comment type="caution">
    <text evidence="4">Lacks conserved residue(s) required for the propagation of feature annotation.</text>
</comment>
<keyword evidence="6" id="KW-0732">Signal</keyword>